<proteinExistence type="predicted"/>
<evidence type="ECO:0000313" key="2">
    <source>
        <dbReference type="Ensembl" id="ENSPSTP00000026392.1"/>
    </source>
</evidence>
<accession>A0A8C9G8R0</accession>
<protein>
    <submittedName>
        <fullName evidence="2">Uncharacterized protein</fullName>
    </submittedName>
</protein>
<evidence type="ECO:0000256" key="1">
    <source>
        <dbReference type="SAM" id="MobiDB-lite"/>
    </source>
</evidence>
<name>A0A8C9G8R0_PAVCR</name>
<feature type="region of interest" description="Disordered" evidence="1">
    <location>
        <begin position="100"/>
        <end position="122"/>
    </location>
</feature>
<dbReference type="Ensembl" id="ENSPSTT00000027763.1">
    <property type="protein sequence ID" value="ENSPSTP00000026392.1"/>
    <property type="gene ID" value="ENSPSTG00000019325.1"/>
</dbReference>
<reference evidence="2" key="1">
    <citation type="submission" date="2025-08" db="UniProtKB">
        <authorList>
            <consortium name="Ensembl"/>
        </authorList>
    </citation>
    <scope>IDENTIFICATION</scope>
</reference>
<dbReference type="AlphaFoldDB" id="A0A8C9G8R0"/>
<evidence type="ECO:0000313" key="3">
    <source>
        <dbReference type="Proteomes" id="UP000694428"/>
    </source>
</evidence>
<reference evidence="2" key="2">
    <citation type="submission" date="2025-09" db="UniProtKB">
        <authorList>
            <consortium name="Ensembl"/>
        </authorList>
    </citation>
    <scope>IDENTIFICATION</scope>
</reference>
<sequence length="206" mass="21436">MGPPCPCGETLRGLTSAAGSSHPCQQSPVSRRNPRAAARLPGAGLQPGRLAAGVAAAPGTGQCAGECGACCRDGGGRWGCAHPLLPAVAGSVRLLPSGKRAAGPGHPAYHPRPRPGHQPQPRGPVFTHTWLPEARAIEVAVPEGPALVVRLCHQLALECEELPQPFHRQLLVLGGHHVSLPYEFLVPCLCVEVCSPWHPCAHPSAQ</sequence>
<dbReference type="Proteomes" id="UP000694428">
    <property type="component" value="Unplaced"/>
</dbReference>
<organism evidence="2 3">
    <name type="scientific">Pavo cristatus</name>
    <name type="common">Indian peafowl</name>
    <name type="synonym">Blue peafowl</name>
    <dbReference type="NCBI Taxonomy" id="9049"/>
    <lineage>
        <taxon>Eukaryota</taxon>
        <taxon>Metazoa</taxon>
        <taxon>Chordata</taxon>
        <taxon>Craniata</taxon>
        <taxon>Vertebrata</taxon>
        <taxon>Euteleostomi</taxon>
        <taxon>Archelosauria</taxon>
        <taxon>Archosauria</taxon>
        <taxon>Dinosauria</taxon>
        <taxon>Saurischia</taxon>
        <taxon>Theropoda</taxon>
        <taxon>Coelurosauria</taxon>
        <taxon>Aves</taxon>
        <taxon>Neognathae</taxon>
        <taxon>Galloanserae</taxon>
        <taxon>Galliformes</taxon>
        <taxon>Phasianidae</taxon>
        <taxon>Phasianinae</taxon>
        <taxon>Pavo</taxon>
    </lineage>
</organism>
<keyword evidence="3" id="KW-1185">Reference proteome</keyword>